<evidence type="ECO:0000313" key="1">
    <source>
        <dbReference type="EMBL" id="ODB97280.1"/>
    </source>
</evidence>
<protein>
    <submittedName>
        <fullName evidence="1">Uncharacterized protein</fullName>
    </submittedName>
</protein>
<proteinExistence type="predicted"/>
<dbReference type="AlphaFoldDB" id="A0A1E2URE6"/>
<dbReference type="Proteomes" id="UP000094849">
    <property type="component" value="Unassembled WGS sequence"/>
</dbReference>
<comment type="caution">
    <text evidence="1">The sequence shown here is derived from an EMBL/GenBank/DDBJ whole genome shotgun (WGS) entry which is preliminary data.</text>
</comment>
<organism evidence="1 2">
    <name type="scientific">Candidatus Thiodiazotropha endoloripes</name>
    <dbReference type="NCBI Taxonomy" id="1818881"/>
    <lineage>
        <taxon>Bacteria</taxon>
        <taxon>Pseudomonadati</taxon>
        <taxon>Pseudomonadota</taxon>
        <taxon>Gammaproteobacteria</taxon>
        <taxon>Chromatiales</taxon>
        <taxon>Sedimenticolaceae</taxon>
        <taxon>Candidatus Thiodiazotropha</taxon>
    </lineage>
</organism>
<sequence>MRKIVGPLLTGLLVVGVAAAIYVSADKQLSQLNKVTVRGLIGSEKLAFFQDPRVIEAFANKGLEVEVKKSGSREIATRHDLNNWDFAFPAGVPAAEKISRENQARKSYQVAFTPMVVASWESIAKILEANGIARLRDNIYYLIDMKKLLEIIEQGKRWTDLPQNESYQARKSILINSTDIRRSNSAAMYLALASYLFNDEAVVENTTQADALVDRLANLFIRQGYTEHSSAVPFNDYLIMGIGKAPMVMAYEAQYLYAASQSQLRGDMRLLYPEPTLYTKHVLVALSEPGEQFGQVLTTDPTLQGLMIEHGWRNSDRAGFDSFIQSRKLQVPASLVNVIEPPSYEVIESMIQTIERDHYGGAH</sequence>
<accession>A0A1E2URE6</accession>
<reference evidence="1 2" key="1">
    <citation type="submission" date="2016-03" db="EMBL/GenBank/DDBJ databases">
        <title>Chemosynthetic sulphur-oxidizing symbionts of marine invertebrate animals are capable of nitrogen fixation.</title>
        <authorList>
            <person name="Petersen J.M."/>
            <person name="Kemper A."/>
            <person name="Gruber-Vodicka H."/>
            <person name="Cardini U."/>
            <person name="Geest Mvander."/>
            <person name="Kleiner M."/>
            <person name="Bulgheresi S."/>
            <person name="Fussmann M."/>
            <person name="Herbold C."/>
            <person name="Seah B.K.B."/>
            <person name="Antony C.Paul."/>
            <person name="Liu D."/>
            <person name="Belitz A."/>
            <person name="Weber M."/>
        </authorList>
    </citation>
    <scope>NUCLEOTIDE SEQUENCE [LARGE SCALE GENOMIC DNA]</scope>
    <source>
        <strain evidence="1">G_D</strain>
    </source>
</reference>
<gene>
    <name evidence="1" type="ORF">A3196_11230</name>
</gene>
<keyword evidence="2" id="KW-1185">Reference proteome</keyword>
<dbReference type="OrthoDB" id="5418945at2"/>
<dbReference type="STRING" id="1818881.A3196_11230"/>
<evidence type="ECO:0000313" key="2">
    <source>
        <dbReference type="Proteomes" id="UP000094849"/>
    </source>
</evidence>
<name>A0A1E2URE6_9GAMM</name>
<dbReference type="EMBL" id="LVJZ01000003">
    <property type="protein sequence ID" value="ODB97280.1"/>
    <property type="molecule type" value="Genomic_DNA"/>
</dbReference>
<dbReference type="RefSeq" id="WP_069005053.1">
    <property type="nucleotide sequence ID" value="NZ_LVJW01000003.1"/>
</dbReference>